<keyword evidence="2" id="KW-1185">Reference proteome</keyword>
<gene>
    <name evidence="1" type="ORF">FK178_03905</name>
</gene>
<dbReference type="SUPFAM" id="SSF63825">
    <property type="entry name" value="YWTD domain"/>
    <property type="match status" value="1"/>
</dbReference>
<evidence type="ECO:0000313" key="1">
    <source>
        <dbReference type="EMBL" id="QED36907.1"/>
    </source>
</evidence>
<dbReference type="Gene3D" id="2.120.10.30">
    <property type="entry name" value="TolB, C-terminal domain"/>
    <property type="match status" value="1"/>
</dbReference>
<proteinExistence type="predicted"/>
<dbReference type="OrthoDB" id="7675395at2"/>
<reference evidence="1 2" key="1">
    <citation type="submission" date="2019-08" db="EMBL/GenBank/DDBJ databases">
        <title>Antarcticibacterium arcticum sp. nov., a bacterium isolated from marine sediment of the Canadian Beaufort Sea.</title>
        <authorList>
            <person name="Lee Y.M."/>
            <person name="Baek K."/>
            <person name="Lee D.-H."/>
            <person name="Shin S.C."/>
            <person name="Jin Y.K."/>
            <person name="Park Y."/>
        </authorList>
    </citation>
    <scope>NUCLEOTIDE SEQUENCE [LARGE SCALE GENOMIC DNA]</scope>
    <source>
        <strain evidence="1 2">PAMC 28998</strain>
    </source>
</reference>
<sequence>MHFLPSKIFIFILFFSPVITVAQNYNSKLLHKVEGFSHPESVVFDPVHNTLLVSNIGEKEPGDGFISRLGLDGQIISTKWVEGLNDPKGLLLLGNKLYVTDNTDLVIIDNDNAEIIERIPVEGAGFLNDIAEGPEGSLFISDTRNSSIYKRETSGKVTEWLNTPQLENPNGLLVVGNYLHIAAWGSEGAGNVLRVNLDTKEINNITNSGVGNLDGIQLVEQEDFFVSDWATGKIFYVSKEKAHREVLTSAKSAGDILYLKNTKQIVVPMNIQNEVWWYQLD</sequence>
<dbReference type="InterPro" id="IPR011042">
    <property type="entry name" value="6-blade_b-propeller_TolB-like"/>
</dbReference>
<evidence type="ECO:0000313" key="2">
    <source>
        <dbReference type="Proteomes" id="UP000321954"/>
    </source>
</evidence>
<protein>
    <recommendedName>
        <fullName evidence="3">ATP/GTP-binding protein</fullName>
    </recommendedName>
</protein>
<dbReference type="Proteomes" id="UP000321954">
    <property type="component" value="Chromosome"/>
</dbReference>
<dbReference type="RefSeq" id="WP_146831197.1">
    <property type="nucleotide sequence ID" value="NZ_CP042476.1"/>
</dbReference>
<dbReference type="AlphaFoldDB" id="A0A5B8YJ90"/>
<accession>A0A5B8YJ90</accession>
<evidence type="ECO:0008006" key="3">
    <source>
        <dbReference type="Google" id="ProtNLM"/>
    </source>
</evidence>
<name>A0A5B8YJ90_9FLAO</name>
<dbReference type="KEGG" id="anp:FK178_03905"/>
<dbReference type="EMBL" id="CP042476">
    <property type="protein sequence ID" value="QED36907.1"/>
    <property type="molecule type" value="Genomic_DNA"/>
</dbReference>
<organism evidence="1 2">
    <name type="scientific">Antarcticibacterium arcticum</name>
    <dbReference type="NCBI Taxonomy" id="2585771"/>
    <lineage>
        <taxon>Bacteria</taxon>
        <taxon>Pseudomonadati</taxon>
        <taxon>Bacteroidota</taxon>
        <taxon>Flavobacteriia</taxon>
        <taxon>Flavobacteriales</taxon>
        <taxon>Flavobacteriaceae</taxon>
        <taxon>Antarcticibacterium</taxon>
    </lineage>
</organism>